<comment type="subcellular location">
    <subcellularLocation>
        <location evidence="1">Cell membrane</location>
        <topology evidence="1">Peripheral membrane protein</topology>
        <orientation evidence="1">Cytoplasmic side</orientation>
    </subcellularLocation>
</comment>
<dbReference type="GO" id="GO:0016887">
    <property type="term" value="F:ATP hydrolysis activity"/>
    <property type="evidence" value="ECO:0007669"/>
    <property type="project" value="InterPro"/>
</dbReference>
<comment type="similarity">
    <text evidence="9">Belongs to the ABC transporter superfamily. Drug exporter-1 (DrugE1) (TC 3.A.1.105) family.</text>
</comment>
<dbReference type="Gene3D" id="3.40.50.300">
    <property type="entry name" value="P-loop containing nucleotide triphosphate hydrolases"/>
    <property type="match status" value="1"/>
</dbReference>
<evidence type="ECO:0000256" key="6">
    <source>
        <dbReference type="ARBA" id="ARBA00022967"/>
    </source>
</evidence>
<evidence type="ECO:0000256" key="1">
    <source>
        <dbReference type="ARBA" id="ARBA00004413"/>
    </source>
</evidence>
<protein>
    <submittedName>
        <fullName evidence="12">Daunorubicin/doxorubicin resistance ABC transporter ATP-binding protein DrrA</fullName>
    </submittedName>
</protein>
<keyword evidence="6" id="KW-1278">Translocase</keyword>
<evidence type="ECO:0000256" key="9">
    <source>
        <dbReference type="ARBA" id="ARBA00049985"/>
    </source>
</evidence>
<dbReference type="NCBIfam" id="TIGR01188">
    <property type="entry name" value="drrA"/>
    <property type="match status" value="1"/>
</dbReference>
<dbReference type="RefSeq" id="WP_075976346.1">
    <property type="nucleotide sequence ID" value="NZ_MKQR01000018.1"/>
</dbReference>
<evidence type="ECO:0000313" key="13">
    <source>
        <dbReference type="Proteomes" id="UP000186040"/>
    </source>
</evidence>
<dbReference type="InterPro" id="IPR027417">
    <property type="entry name" value="P-loop_NTPase"/>
</dbReference>
<dbReference type="AlphaFoldDB" id="A0A1Q9LIW3"/>
<comment type="caution">
    <text evidence="12">The sequence shown here is derived from an EMBL/GenBank/DDBJ whole genome shotgun (WGS) entry which is preliminary data.</text>
</comment>
<dbReference type="PROSITE" id="PS50893">
    <property type="entry name" value="ABC_TRANSPORTER_2"/>
    <property type="match status" value="1"/>
</dbReference>
<dbReference type="GO" id="GO:0046677">
    <property type="term" value="P:response to antibiotic"/>
    <property type="evidence" value="ECO:0007669"/>
    <property type="project" value="UniProtKB-KW"/>
</dbReference>
<evidence type="ECO:0000259" key="11">
    <source>
        <dbReference type="PROSITE" id="PS50893"/>
    </source>
</evidence>
<feature type="domain" description="ABC transporter" evidence="11">
    <location>
        <begin position="10"/>
        <end position="240"/>
    </location>
</feature>
<dbReference type="GO" id="GO:0043215">
    <property type="term" value="P:daunorubicin transport"/>
    <property type="evidence" value="ECO:0007669"/>
    <property type="project" value="InterPro"/>
</dbReference>
<evidence type="ECO:0000256" key="10">
    <source>
        <dbReference type="SAM" id="MobiDB-lite"/>
    </source>
</evidence>
<accession>A0A1Q9LIW3</accession>
<dbReference type="SMART" id="SM00382">
    <property type="entry name" value="AAA"/>
    <property type="match status" value="1"/>
</dbReference>
<gene>
    <name evidence="12" type="ORF">BJP25_24240</name>
</gene>
<evidence type="ECO:0000313" key="12">
    <source>
        <dbReference type="EMBL" id="OLR91940.1"/>
    </source>
</evidence>
<evidence type="ECO:0000256" key="5">
    <source>
        <dbReference type="ARBA" id="ARBA00022840"/>
    </source>
</evidence>
<dbReference type="EMBL" id="MKQR01000018">
    <property type="protein sequence ID" value="OLR91940.1"/>
    <property type="molecule type" value="Genomic_DNA"/>
</dbReference>
<evidence type="ECO:0000256" key="8">
    <source>
        <dbReference type="ARBA" id="ARBA00023251"/>
    </source>
</evidence>
<reference evidence="12 13" key="1">
    <citation type="submission" date="2016-10" db="EMBL/GenBank/DDBJ databases">
        <title>The Draft Genome Sequence of Actinokineospora bangkokensis 44EHWT reveals the biosynthetic pathway of antifungal compounds Thailandins with unusual extender unit butylmalonyl-CoA.</title>
        <authorList>
            <person name="Greule A."/>
            <person name="Intra B."/>
            <person name="Flemming S."/>
            <person name="Rommel M.G."/>
            <person name="Panbangred W."/>
            <person name="Bechthold A."/>
        </authorList>
    </citation>
    <scope>NUCLEOTIDE SEQUENCE [LARGE SCALE GENOMIC DNA]</scope>
    <source>
        <strain evidence="12 13">44EHW</strain>
    </source>
</reference>
<keyword evidence="8" id="KW-0046">Antibiotic resistance</keyword>
<evidence type="ECO:0000256" key="3">
    <source>
        <dbReference type="ARBA" id="ARBA00022475"/>
    </source>
</evidence>
<dbReference type="InterPro" id="IPR003439">
    <property type="entry name" value="ABC_transporter-like_ATP-bd"/>
</dbReference>
<dbReference type="GO" id="GO:0005524">
    <property type="term" value="F:ATP binding"/>
    <property type="evidence" value="ECO:0007669"/>
    <property type="project" value="UniProtKB-KW"/>
</dbReference>
<keyword evidence="2" id="KW-0813">Transport</keyword>
<dbReference type="InterPro" id="IPR017871">
    <property type="entry name" value="ABC_transporter-like_CS"/>
</dbReference>
<name>A0A1Q9LIW3_9PSEU</name>
<dbReference type="STRING" id="1193682.BJP25_24240"/>
<keyword evidence="7" id="KW-0472">Membrane</keyword>
<dbReference type="InterPro" id="IPR050763">
    <property type="entry name" value="ABC_transporter_ATP-binding"/>
</dbReference>
<dbReference type="OrthoDB" id="9804819at2"/>
<dbReference type="GO" id="GO:0005886">
    <property type="term" value="C:plasma membrane"/>
    <property type="evidence" value="ECO:0007669"/>
    <property type="project" value="UniProtKB-SubCell"/>
</dbReference>
<keyword evidence="4" id="KW-0547">Nucleotide-binding</keyword>
<dbReference type="PANTHER" id="PTHR42711:SF19">
    <property type="entry name" value="DOXORUBICIN RESISTANCE ATP-BINDING PROTEIN DRRA"/>
    <property type="match status" value="1"/>
</dbReference>
<dbReference type="PANTHER" id="PTHR42711">
    <property type="entry name" value="ABC TRANSPORTER ATP-BINDING PROTEIN"/>
    <property type="match status" value="1"/>
</dbReference>
<dbReference type="Proteomes" id="UP000186040">
    <property type="component" value="Unassembled WGS sequence"/>
</dbReference>
<evidence type="ECO:0000256" key="2">
    <source>
        <dbReference type="ARBA" id="ARBA00022448"/>
    </source>
</evidence>
<dbReference type="InterPro" id="IPR003593">
    <property type="entry name" value="AAA+_ATPase"/>
</dbReference>
<dbReference type="SUPFAM" id="SSF52540">
    <property type="entry name" value="P-loop containing nucleoside triphosphate hydrolases"/>
    <property type="match status" value="1"/>
</dbReference>
<sequence>MSAADPDLAVEVTGLRKRFRGTTALAGVDLEVRAGTVLGLLGPNGAGKTTLVRILATLLVPDGGRAVVAGHDVERAPHAVRSSIALAGQHAGVDGALTGRENLVMLGRLLHLGRRGAAARARDLLTRFDLVAAADRPAAGYSGGMRRRLDLACCLVARPGVLFLDEPTTGLDPASRAALWDAVRGLVRDGVTVLLTTQYLEEADQLADRVAVVAAGRVLAGGTPAELKAQAGTARAEVVVGPQDLATAVRALTGPGGPPAADTGTGAVSVPLPGGAAQVSEVVLALSAAGVPLVDLSVRRPTLDDAFLRLVSRPRALADGRGRRPDTGERSADDPLHRR</sequence>
<organism evidence="12 13">
    <name type="scientific">Actinokineospora bangkokensis</name>
    <dbReference type="NCBI Taxonomy" id="1193682"/>
    <lineage>
        <taxon>Bacteria</taxon>
        <taxon>Bacillati</taxon>
        <taxon>Actinomycetota</taxon>
        <taxon>Actinomycetes</taxon>
        <taxon>Pseudonocardiales</taxon>
        <taxon>Pseudonocardiaceae</taxon>
        <taxon>Actinokineospora</taxon>
    </lineage>
</organism>
<keyword evidence="3" id="KW-1003">Cell membrane</keyword>
<keyword evidence="13" id="KW-1185">Reference proteome</keyword>
<evidence type="ECO:0000256" key="4">
    <source>
        <dbReference type="ARBA" id="ARBA00022741"/>
    </source>
</evidence>
<dbReference type="PROSITE" id="PS00211">
    <property type="entry name" value="ABC_TRANSPORTER_1"/>
    <property type="match status" value="1"/>
</dbReference>
<dbReference type="Pfam" id="PF00005">
    <property type="entry name" value="ABC_tran"/>
    <property type="match status" value="1"/>
</dbReference>
<dbReference type="InterPro" id="IPR005894">
    <property type="entry name" value="DrrA"/>
</dbReference>
<dbReference type="GO" id="GO:1900753">
    <property type="term" value="P:doxorubicin transport"/>
    <property type="evidence" value="ECO:0007669"/>
    <property type="project" value="InterPro"/>
</dbReference>
<evidence type="ECO:0000256" key="7">
    <source>
        <dbReference type="ARBA" id="ARBA00023136"/>
    </source>
</evidence>
<keyword evidence="5 12" id="KW-0067">ATP-binding</keyword>
<proteinExistence type="inferred from homology"/>
<feature type="region of interest" description="Disordered" evidence="10">
    <location>
        <begin position="318"/>
        <end position="339"/>
    </location>
</feature>